<evidence type="ECO:0000313" key="2">
    <source>
        <dbReference type="EMBL" id="RQP24816.1"/>
    </source>
</evidence>
<dbReference type="Gene3D" id="1.25.40.10">
    <property type="entry name" value="Tetratricopeptide repeat domain"/>
    <property type="match status" value="1"/>
</dbReference>
<organism evidence="2 3">
    <name type="scientific">Piscinibacter terrae</name>
    <dbReference type="NCBI Taxonomy" id="2496871"/>
    <lineage>
        <taxon>Bacteria</taxon>
        <taxon>Pseudomonadati</taxon>
        <taxon>Pseudomonadota</taxon>
        <taxon>Betaproteobacteria</taxon>
        <taxon>Burkholderiales</taxon>
        <taxon>Sphaerotilaceae</taxon>
        <taxon>Piscinibacter</taxon>
    </lineage>
</organism>
<gene>
    <name evidence="2" type="ORF">DZC73_08015</name>
</gene>
<dbReference type="Pfam" id="PF06041">
    <property type="entry name" value="DUF924"/>
    <property type="match status" value="1"/>
</dbReference>
<accession>A0A3N7HU42</accession>
<dbReference type="InterPro" id="IPR011990">
    <property type="entry name" value="TPR-like_helical_dom_sf"/>
</dbReference>
<keyword evidence="3" id="KW-1185">Reference proteome</keyword>
<dbReference type="Proteomes" id="UP000267464">
    <property type="component" value="Unassembled WGS sequence"/>
</dbReference>
<sequence>MSSPSPEQAREVLDFWFGPNDEVRAEWFRKDAAFDAEIERRFGSLIVQAIAGGLDAWQAAPDPALARIVVLDQFTRNTRRNRADAFEGDALALAGARAMVAAAFDLAVSAVRRPFVYMPFMHAEGLEAQDECVRLFTELARLSSGAESNLDYAHRHRVIIERFGRFPHRNAALGRPSTPEETEFLKQPGSGF</sequence>
<evidence type="ECO:0000256" key="1">
    <source>
        <dbReference type="SAM" id="MobiDB-lite"/>
    </source>
</evidence>
<name>A0A3N7HU42_9BURK</name>
<protein>
    <submittedName>
        <fullName evidence="2">DUF924 domain-containing protein</fullName>
    </submittedName>
</protein>
<dbReference type="InterPro" id="IPR010323">
    <property type="entry name" value="DUF924"/>
</dbReference>
<feature type="region of interest" description="Disordered" evidence="1">
    <location>
        <begin position="170"/>
        <end position="192"/>
    </location>
</feature>
<proteinExistence type="predicted"/>
<dbReference type="SUPFAM" id="SSF48452">
    <property type="entry name" value="TPR-like"/>
    <property type="match status" value="1"/>
</dbReference>
<dbReference type="AlphaFoldDB" id="A0A3N7HU42"/>
<comment type="caution">
    <text evidence="2">The sequence shown here is derived from an EMBL/GenBank/DDBJ whole genome shotgun (WGS) entry which is preliminary data.</text>
</comment>
<dbReference type="Gene3D" id="1.20.58.320">
    <property type="entry name" value="TPR-like"/>
    <property type="match status" value="1"/>
</dbReference>
<reference evidence="2 3" key="1">
    <citation type="submission" date="2018-08" db="EMBL/GenBank/DDBJ databases">
        <authorList>
            <person name="Khan S.A."/>
            <person name="Jeon C.O."/>
            <person name="Chun B.H."/>
            <person name="Jeong S.E."/>
        </authorList>
    </citation>
    <scope>NUCLEOTIDE SEQUENCE [LARGE SCALE GENOMIC DNA]</scope>
    <source>
        <strain evidence="2 3">S-16</strain>
    </source>
</reference>
<reference evidence="2 3" key="2">
    <citation type="submission" date="2018-12" db="EMBL/GenBank/DDBJ databases">
        <title>Rhizobacter gummiphilus sp. nov., a rubber-degrading bacterium isolated from the soil of a botanical garden in Japan.</title>
        <authorList>
            <person name="Shunsuke S.S."/>
        </authorList>
    </citation>
    <scope>NUCLEOTIDE SEQUENCE [LARGE SCALE GENOMIC DNA]</scope>
    <source>
        <strain evidence="2 3">S-16</strain>
    </source>
</reference>
<dbReference type="EMBL" id="QUSW01000002">
    <property type="protein sequence ID" value="RQP24816.1"/>
    <property type="molecule type" value="Genomic_DNA"/>
</dbReference>
<evidence type="ECO:0000313" key="3">
    <source>
        <dbReference type="Proteomes" id="UP000267464"/>
    </source>
</evidence>
<dbReference type="OrthoDB" id="7593450at2"/>
<dbReference type="RefSeq" id="WP_124539719.1">
    <property type="nucleotide sequence ID" value="NZ_QUSW01000002.1"/>
</dbReference>